<feature type="transmembrane region" description="Helical" evidence="5">
    <location>
        <begin position="89"/>
        <end position="110"/>
    </location>
</feature>
<evidence type="ECO:0000256" key="2">
    <source>
        <dbReference type="ARBA" id="ARBA00022692"/>
    </source>
</evidence>
<reference evidence="6" key="1">
    <citation type="journal article" date="2014" name="Int. J. Syst. Evol. Microbiol.">
        <title>Complete genome of a new Firmicutes species belonging to the dominant human colonic microbiota ('Ruminococcus bicirculans') reveals two chromosomes and a selective capacity to utilize plant glucans.</title>
        <authorList>
            <consortium name="NISC Comparative Sequencing Program"/>
            <person name="Wegmann U."/>
            <person name="Louis P."/>
            <person name="Goesmann A."/>
            <person name="Henrissat B."/>
            <person name="Duncan S.H."/>
            <person name="Flint H.J."/>
        </authorList>
    </citation>
    <scope>NUCLEOTIDE SEQUENCE</scope>
    <source>
        <strain evidence="6">NBRC 108216</strain>
    </source>
</reference>
<dbReference type="Proteomes" id="UP001161390">
    <property type="component" value="Unassembled WGS sequence"/>
</dbReference>
<evidence type="ECO:0000313" key="6">
    <source>
        <dbReference type="EMBL" id="GLQ19554.1"/>
    </source>
</evidence>
<protein>
    <recommendedName>
        <fullName evidence="5">Probable membrane transporter protein</fullName>
    </recommendedName>
</protein>
<evidence type="ECO:0000256" key="3">
    <source>
        <dbReference type="ARBA" id="ARBA00022989"/>
    </source>
</evidence>
<accession>A0ABQ5UXA7</accession>
<dbReference type="Pfam" id="PF01925">
    <property type="entry name" value="TauE"/>
    <property type="match status" value="1"/>
</dbReference>
<reference evidence="6" key="2">
    <citation type="submission" date="2023-01" db="EMBL/GenBank/DDBJ databases">
        <title>Draft genome sequence of Algimonas porphyrae strain NBRC 108216.</title>
        <authorList>
            <person name="Sun Q."/>
            <person name="Mori K."/>
        </authorList>
    </citation>
    <scope>NUCLEOTIDE SEQUENCE</scope>
    <source>
        <strain evidence="6">NBRC 108216</strain>
    </source>
</reference>
<dbReference type="EMBL" id="BSNJ01000001">
    <property type="protein sequence ID" value="GLQ19554.1"/>
    <property type="molecule type" value="Genomic_DNA"/>
</dbReference>
<dbReference type="PANTHER" id="PTHR43483">
    <property type="entry name" value="MEMBRANE TRANSPORTER PROTEIN HI_0806-RELATED"/>
    <property type="match status" value="1"/>
</dbReference>
<feature type="transmembrane region" description="Helical" evidence="5">
    <location>
        <begin position="192"/>
        <end position="215"/>
    </location>
</feature>
<dbReference type="InterPro" id="IPR002781">
    <property type="entry name" value="TM_pro_TauE-like"/>
</dbReference>
<keyword evidence="3 5" id="KW-1133">Transmembrane helix</keyword>
<keyword evidence="7" id="KW-1185">Reference proteome</keyword>
<dbReference type="PANTHER" id="PTHR43483:SF3">
    <property type="entry name" value="MEMBRANE TRANSPORTER PROTEIN HI_0806-RELATED"/>
    <property type="match status" value="1"/>
</dbReference>
<feature type="transmembrane region" description="Helical" evidence="5">
    <location>
        <begin position="255"/>
        <end position="272"/>
    </location>
</feature>
<keyword evidence="2 5" id="KW-0812">Transmembrane</keyword>
<evidence type="ECO:0000256" key="1">
    <source>
        <dbReference type="ARBA" id="ARBA00004141"/>
    </source>
</evidence>
<feature type="transmembrane region" description="Helical" evidence="5">
    <location>
        <begin position="155"/>
        <end position="180"/>
    </location>
</feature>
<comment type="similarity">
    <text evidence="5">Belongs to the 4-toluene sulfonate uptake permease (TSUP) (TC 2.A.102) family.</text>
</comment>
<proteinExistence type="inferred from homology"/>
<feature type="transmembrane region" description="Helical" evidence="5">
    <location>
        <begin position="117"/>
        <end position="135"/>
    </location>
</feature>
<evidence type="ECO:0000256" key="4">
    <source>
        <dbReference type="ARBA" id="ARBA00023136"/>
    </source>
</evidence>
<keyword evidence="4 5" id="KW-0472">Membrane</keyword>
<gene>
    <name evidence="6" type="ORF">GCM10007854_05090</name>
</gene>
<name>A0ABQ5UXA7_9PROT</name>
<feature type="transmembrane region" description="Helical" evidence="5">
    <location>
        <begin position="221"/>
        <end position="243"/>
    </location>
</feature>
<keyword evidence="5" id="KW-1003">Cell membrane</keyword>
<comment type="subcellular location">
    <subcellularLocation>
        <location evidence="5">Cell membrane</location>
        <topology evidence="5">Multi-pass membrane protein</topology>
    </subcellularLocation>
    <subcellularLocation>
        <location evidence="1">Membrane</location>
        <topology evidence="1">Multi-pass membrane protein</topology>
    </subcellularLocation>
</comment>
<dbReference type="RefSeq" id="WP_284369311.1">
    <property type="nucleotide sequence ID" value="NZ_BSNJ01000001.1"/>
</dbReference>
<sequence length="278" mass="28543">MTDILPLIALLLGVGALAGFTAGLFGIGGGAVMVPALFFAFAAIGVDPDVLMHCAVATSASVIIVNGYRSTRSHLARDSVAMDLLWPSPWWRSYALWIGLGAFMGAWWLAPRLGSDGLTLVFACVAMIVSAQFIFGRPSFTLRERVPGGMAPPLVGGSVGALSAIMGIGGGSFSVPLLTLCGMPVHRAIGTAAGFGLAIAVPATIGFIISGWGVAGRPPGSLGYVNLVGFGMIVASAWFAVPIGTASAHRLDATLLRRIFGLCLALVAINMARKAGLF</sequence>
<evidence type="ECO:0000313" key="7">
    <source>
        <dbReference type="Proteomes" id="UP001161390"/>
    </source>
</evidence>
<organism evidence="6 7">
    <name type="scientific">Algimonas porphyrae</name>
    <dbReference type="NCBI Taxonomy" id="1128113"/>
    <lineage>
        <taxon>Bacteria</taxon>
        <taxon>Pseudomonadati</taxon>
        <taxon>Pseudomonadota</taxon>
        <taxon>Alphaproteobacteria</taxon>
        <taxon>Maricaulales</taxon>
        <taxon>Robiginitomaculaceae</taxon>
        <taxon>Algimonas</taxon>
    </lineage>
</organism>
<evidence type="ECO:0000256" key="5">
    <source>
        <dbReference type="RuleBase" id="RU363041"/>
    </source>
</evidence>
<comment type="caution">
    <text evidence="6">The sequence shown here is derived from an EMBL/GenBank/DDBJ whole genome shotgun (WGS) entry which is preliminary data.</text>
</comment>